<keyword evidence="2" id="KW-0812">Transmembrane</keyword>
<feature type="domain" description="DUF5658" evidence="3">
    <location>
        <begin position="14"/>
        <end position="76"/>
    </location>
</feature>
<dbReference type="Pfam" id="PF18902">
    <property type="entry name" value="DUF5658"/>
    <property type="match status" value="1"/>
</dbReference>
<feature type="region of interest" description="Disordered" evidence="1">
    <location>
        <begin position="114"/>
        <end position="162"/>
    </location>
</feature>
<dbReference type="GeneID" id="4600747"/>
<feature type="compositionally biased region" description="Basic and acidic residues" evidence="1">
    <location>
        <begin position="144"/>
        <end position="162"/>
    </location>
</feature>
<evidence type="ECO:0000259" key="3">
    <source>
        <dbReference type="Pfam" id="PF18902"/>
    </source>
</evidence>
<keyword evidence="2" id="KW-1133">Transmembrane helix</keyword>
<name>A1RZP8_THEPD</name>
<reference evidence="5" key="1">
    <citation type="journal article" date="2008" name="J. Bacteriol.">
        <title>Genome sequence of Thermofilum pendens reveals an exceptional loss of biosynthetic pathways without genome reduction.</title>
        <authorList>
            <person name="Anderson I."/>
            <person name="Rodriguez J."/>
            <person name="Susanti D."/>
            <person name="Porat I."/>
            <person name="Reich C."/>
            <person name="Ulrich L.E."/>
            <person name="Elkins J.G."/>
            <person name="Mavromatis K."/>
            <person name="Lykidis A."/>
            <person name="Kim E."/>
            <person name="Thompson L.S."/>
            <person name="Nolan M."/>
            <person name="Land M."/>
            <person name="Copeland A."/>
            <person name="Lapidus A."/>
            <person name="Lucas S."/>
            <person name="Detter C."/>
            <person name="Zhulin I.B."/>
            <person name="Olsen G.J."/>
            <person name="Whitman W."/>
            <person name="Mukhopadhyay B."/>
            <person name="Bristow J."/>
            <person name="Kyrpides N."/>
        </authorList>
    </citation>
    <scope>NUCLEOTIDE SEQUENCE [LARGE SCALE GENOMIC DNA]</scope>
    <source>
        <strain evidence="5">DSM 2475 / Hrk 5</strain>
    </source>
</reference>
<evidence type="ECO:0000256" key="2">
    <source>
        <dbReference type="SAM" id="Phobius"/>
    </source>
</evidence>
<dbReference type="KEGG" id="tpe:Tpen_1280"/>
<dbReference type="PROSITE" id="PS51257">
    <property type="entry name" value="PROKAR_LIPOPROTEIN"/>
    <property type="match status" value="1"/>
</dbReference>
<proteinExistence type="predicted"/>
<protein>
    <recommendedName>
        <fullName evidence="3">DUF5658 domain-containing protein</fullName>
    </recommendedName>
</protein>
<keyword evidence="2" id="KW-0472">Membrane</keyword>
<dbReference type="InterPro" id="IPR043717">
    <property type="entry name" value="DUF5658"/>
</dbReference>
<feature type="transmembrane region" description="Helical" evidence="2">
    <location>
        <begin position="47"/>
        <end position="67"/>
    </location>
</feature>
<dbReference type="RefSeq" id="WP_011752943.1">
    <property type="nucleotide sequence ID" value="NC_008698.1"/>
</dbReference>
<evidence type="ECO:0000256" key="1">
    <source>
        <dbReference type="SAM" id="MobiDB-lite"/>
    </source>
</evidence>
<keyword evidence="5" id="KW-1185">Reference proteome</keyword>
<dbReference type="STRING" id="368408.Tpen_1280"/>
<feature type="transmembrane region" description="Helical" evidence="2">
    <location>
        <begin position="7"/>
        <end position="27"/>
    </location>
</feature>
<accession>A1RZP8</accession>
<evidence type="ECO:0000313" key="5">
    <source>
        <dbReference type="Proteomes" id="UP000000641"/>
    </source>
</evidence>
<dbReference type="EnsemblBacteria" id="ABL78678">
    <property type="protein sequence ID" value="ABL78678"/>
    <property type="gene ID" value="Tpen_1280"/>
</dbReference>
<organism evidence="4 5">
    <name type="scientific">Thermofilum pendens (strain DSM 2475 / Hrk 5)</name>
    <dbReference type="NCBI Taxonomy" id="368408"/>
    <lineage>
        <taxon>Archaea</taxon>
        <taxon>Thermoproteota</taxon>
        <taxon>Thermoprotei</taxon>
        <taxon>Thermofilales</taxon>
        <taxon>Thermofilaceae</taxon>
        <taxon>Thermofilum</taxon>
    </lineage>
</organism>
<dbReference type="HOGENOM" id="CLU_1631744_0_0_2"/>
<dbReference type="AlphaFoldDB" id="A1RZP8"/>
<gene>
    <name evidence="4" type="ordered locus">Tpen_1280</name>
</gene>
<evidence type="ECO:0000313" key="4">
    <source>
        <dbReference type="EMBL" id="ABL78678.1"/>
    </source>
</evidence>
<feature type="compositionally biased region" description="Basic and acidic residues" evidence="1">
    <location>
        <begin position="115"/>
        <end position="128"/>
    </location>
</feature>
<dbReference type="Proteomes" id="UP000000641">
    <property type="component" value="Chromosome"/>
</dbReference>
<sequence length="162" mass="17104">MGRGLKFWVSVYAASSACDIASTYAALSTGAFYEANPNTAALLGNPLLLALREVLVILLLALLAYALRRVAGKLGLPPSASNAPVAAASAVRAAAALHNAVLLALHAKTTFSRVGGEKQTPRRAERLPASRPLLDSRTPQSLVPHRDREASGPRQSQRVEDQ</sequence>
<dbReference type="EMBL" id="CP000505">
    <property type="protein sequence ID" value="ABL78678.1"/>
    <property type="molecule type" value="Genomic_DNA"/>
</dbReference>